<evidence type="ECO:0000256" key="1">
    <source>
        <dbReference type="ARBA" id="ARBA00004323"/>
    </source>
</evidence>
<evidence type="ECO:0000313" key="11">
    <source>
        <dbReference type="Proteomes" id="UP000735302"/>
    </source>
</evidence>
<protein>
    <recommendedName>
        <fullName evidence="9">Carbohydrate sulfotransferase</fullName>
        <ecNumber evidence="9">2.8.2.-</ecNumber>
    </recommendedName>
</protein>
<dbReference type="Pfam" id="PF03567">
    <property type="entry name" value="Sulfotransfer_2"/>
    <property type="match status" value="1"/>
</dbReference>
<evidence type="ECO:0000256" key="4">
    <source>
        <dbReference type="ARBA" id="ARBA00022692"/>
    </source>
</evidence>
<keyword evidence="9" id="KW-0119">Carbohydrate metabolism</keyword>
<dbReference type="InterPro" id="IPR018011">
    <property type="entry name" value="Carb_sulfotrans_8-10"/>
</dbReference>
<evidence type="ECO:0000256" key="5">
    <source>
        <dbReference type="ARBA" id="ARBA00022989"/>
    </source>
</evidence>
<dbReference type="AlphaFoldDB" id="A0AAV3ZID2"/>
<gene>
    <name evidence="10" type="ORF">PoB_002158900</name>
</gene>
<dbReference type="Proteomes" id="UP000735302">
    <property type="component" value="Unassembled WGS sequence"/>
</dbReference>
<keyword evidence="6 9" id="KW-0333">Golgi apparatus</keyword>
<keyword evidence="4" id="KW-0812">Transmembrane</keyword>
<comment type="subcellular location">
    <subcellularLocation>
        <location evidence="1 9">Golgi apparatus membrane</location>
        <topology evidence="1 9">Single-pass type II membrane protein</topology>
    </subcellularLocation>
</comment>
<dbReference type="GO" id="GO:0000139">
    <property type="term" value="C:Golgi membrane"/>
    <property type="evidence" value="ECO:0007669"/>
    <property type="project" value="UniProtKB-SubCell"/>
</dbReference>
<evidence type="ECO:0000256" key="6">
    <source>
        <dbReference type="ARBA" id="ARBA00023034"/>
    </source>
</evidence>
<organism evidence="10 11">
    <name type="scientific">Plakobranchus ocellatus</name>
    <dbReference type="NCBI Taxonomy" id="259542"/>
    <lineage>
        <taxon>Eukaryota</taxon>
        <taxon>Metazoa</taxon>
        <taxon>Spiralia</taxon>
        <taxon>Lophotrochozoa</taxon>
        <taxon>Mollusca</taxon>
        <taxon>Gastropoda</taxon>
        <taxon>Heterobranchia</taxon>
        <taxon>Euthyneura</taxon>
        <taxon>Panpulmonata</taxon>
        <taxon>Sacoglossa</taxon>
        <taxon>Placobranchoidea</taxon>
        <taxon>Plakobranchidae</taxon>
        <taxon>Plakobranchus</taxon>
    </lineage>
</organism>
<evidence type="ECO:0000256" key="7">
    <source>
        <dbReference type="ARBA" id="ARBA00023136"/>
    </source>
</evidence>
<name>A0AAV3ZID2_9GAST</name>
<evidence type="ECO:0000256" key="9">
    <source>
        <dbReference type="RuleBase" id="RU364020"/>
    </source>
</evidence>
<proteinExistence type="inferred from homology"/>
<evidence type="ECO:0000313" key="10">
    <source>
        <dbReference type="EMBL" id="GFN95083.1"/>
    </source>
</evidence>
<reference evidence="10 11" key="1">
    <citation type="journal article" date="2021" name="Elife">
        <title>Chloroplast acquisition without the gene transfer in kleptoplastic sea slugs, Plakobranchus ocellatus.</title>
        <authorList>
            <person name="Maeda T."/>
            <person name="Takahashi S."/>
            <person name="Yoshida T."/>
            <person name="Shimamura S."/>
            <person name="Takaki Y."/>
            <person name="Nagai Y."/>
            <person name="Toyoda A."/>
            <person name="Suzuki Y."/>
            <person name="Arimoto A."/>
            <person name="Ishii H."/>
            <person name="Satoh N."/>
            <person name="Nishiyama T."/>
            <person name="Hasebe M."/>
            <person name="Maruyama T."/>
            <person name="Minagawa J."/>
            <person name="Obokata J."/>
            <person name="Shigenobu S."/>
        </authorList>
    </citation>
    <scope>NUCLEOTIDE SEQUENCE [LARGE SCALE GENOMIC DNA]</scope>
</reference>
<dbReference type="PANTHER" id="PTHR12137:SF54">
    <property type="entry name" value="CARBOHYDRATE SULFOTRANSFERASE"/>
    <property type="match status" value="1"/>
</dbReference>
<keyword evidence="5" id="KW-1133">Transmembrane helix</keyword>
<dbReference type="InterPro" id="IPR005331">
    <property type="entry name" value="Sulfotransferase"/>
</dbReference>
<keyword evidence="3 9" id="KW-0808">Transferase</keyword>
<keyword evidence="11" id="KW-1185">Reference proteome</keyword>
<evidence type="ECO:0000256" key="3">
    <source>
        <dbReference type="ARBA" id="ARBA00022679"/>
    </source>
</evidence>
<dbReference type="EC" id="2.8.2.-" evidence="9"/>
<keyword evidence="7" id="KW-0472">Membrane</keyword>
<evidence type="ECO:0000256" key="8">
    <source>
        <dbReference type="ARBA" id="ARBA00023180"/>
    </source>
</evidence>
<dbReference type="GO" id="GO:0008146">
    <property type="term" value="F:sulfotransferase activity"/>
    <property type="evidence" value="ECO:0007669"/>
    <property type="project" value="InterPro"/>
</dbReference>
<comment type="caution">
    <text evidence="10">The sequence shown here is derived from an EMBL/GenBank/DDBJ whole genome shotgun (WGS) entry which is preliminary data.</text>
</comment>
<keyword evidence="9" id="KW-0735">Signal-anchor</keyword>
<dbReference type="EMBL" id="BLXT01002484">
    <property type="protein sequence ID" value="GFN95083.1"/>
    <property type="molecule type" value="Genomic_DNA"/>
</dbReference>
<evidence type="ECO:0000256" key="2">
    <source>
        <dbReference type="ARBA" id="ARBA00006339"/>
    </source>
</evidence>
<accession>A0AAV3ZID2</accession>
<keyword evidence="8 9" id="KW-0325">Glycoprotein</keyword>
<dbReference type="GO" id="GO:0016051">
    <property type="term" value="P:carbohydrate biosynthetic process"/>
    <property type="evidence" value="ECO:0007669"/>
    <property type="project" value="InterPro"/>
</dbReference>
<dbReference type="PANTHER" id="PTHR12137">
    <property type="entry name" value="CARBOHYDRATE SULFOTRANSFERASE"/>
    <property type="match status" value="1"/>
</dbReference>
<sequence length="412" mass="47967">MSSFVLFFQINAAENLDTRADTLNTLMQVAEEVKNSKIEDTWLLDEAWASTTTESSRRDFEDFADESPPDIDTPERIQFLRERFQQRSRLLDKQCSEPQFLKSTSTNIVRTKRMNIAYGKLRYCPVPKVGTTFTKSIQRHHFSKNSHERKARDQKSYFLVREPYSRLMSGYIGKIVTNQVWWGTFGRLIIRNFRPKADRLAKQCGNGATFPEFVKYLIYSQEKSKYLNTHFQPIHQQCSICHTNYDYVGHLETLSDDMKFMLHSVGITGKNLNFDDSIGTVRGKCRDIIKRRPQITKCQDMCSMMRTVWWSFQARGLISENIELPVKGKRCDTISGDEFTEIALKAHNVSAGNIDRSKQKRSALVELFTQVPLQDRLRLRELYLADFELFGYDSMPHDLFPELHNEQSNDAL</sequence>
<comment type="similarity">
    <text evidence="2 9">Belongs to the sulfotransferase 2 family.</text>
</comment>